<keyword evidence="3 9" id="KW-0813">Transport</keyword>
<dbReference type="Proteomes" id="UP000251281">
    <property type="component" value="Unassembled WGS sequence"/>
</dbReference>
<dbReference type="EMBL" id="QVES01000002">
    <property type="protein sequence ID" value="RGB89866.1"/>
    <property type="molecule type" value="Genomic_DNA"/>
</dbReference>
<organism evidence="10 19">
    <name type="scientific">Faecalibacterium prausnitzii</name>
    <dbReference type="NCBI Taxonomy" id="853"/>
    <lineage>
        <taxon>Bacteria</taxon>
        <taxon>Bacillati</taxon>
        <taxon>Bacillota</taxon>
        <taxon>Clostridia</taxon>
        <taxon>Eubacteriales</taxon>
        <taxon>Oscillospiraceae</taxon>
        <taxon>Faecalibacterium</taxon>
    </lineage>
</organism>
<dbReference type="EMBL" id="QVFB01000001">
    <property type="protein sequence ID" value="RGC21658.1"/>
    <property type="molecule type" value="Genomic_DNA"/>
</dbReference>
<dbReference type="GO" id="GO:0015450">
    <property type="term" value="F:protein-transporting ATPase activity"/>
    <property type="evidence" value="ECO:0007669"/>
    <property type="project" value="UniProtKB-UniRule"/>
</dbReference>
<evidence type="ECO:0000313" key="17">
    <source>
        <dbReference type="EMBL" id="RGC00806.1"/>
    </source>
</evidence>
<evidence type="ECO:0000313" key="24">
    <source>
        <dbReference type="Proteomes" id="UP000260782"/>
    </source>
</evidence>
<keyword evidence="8 9" id="KW-0472">Membrane</keyword>
<dbReference type="Proteomes" id="UP000252378">
    <property type="component" value="Unassembled WGS sequence"/>
</dbReference>
<comment type="subcellular location">
    <subcellularLocation>
        <location evidence="9">Cell membrane</location>
        <topology evidence="9">Multi-pass membrane protein</topology>
    </subcellularLocation>
    <subcellularLocation>
        <location evidence="1">Membrane</location>
        <topology evidence="1">Multi-pass membrane protein</topology>
    </subcellularLocation>
</comment>
<evidence type="ECO:0000313" key="22">
    <source>
        <dbReference type="Proteomes" id="UP000252378"/>
    </source>
</evidence>
<dbReference type="Proteomes" id="UP000095649">
    <property type="component" value="Unassembled WGS sequence"/>
</dbReference>
<dbReference type="Proteomes" id="UP000477010">
    <property type="component" value="Unassembled WGS sequence"/>
</dbReference>
<dbReference type="Proteomes" id="UP000260733">
    <property type="component" value="Unassembled WGS sequence"/>
</dbReference>
<evidence type="ECO:0000313" key="10">
    <source>
        <dbReference type="EMBL" id="CUM79268.1"/>
    </source>
</evidence>
<evidence type="ECO:0000256" key="3">
    <source>
        <dbReference type="ARBA" id="ARBA00022448"/>
    </source>
</evidence>
<evidence type="ECO:0000313" key="23">
    <source>
        <dbReference type="Proteomes" id="UP000260733"/>
    </source>
</evidence>
<keyword evidence="6 9" id="KW-1133">Transmembrane helix</keyword>
<keyword evidence="4 9" id="KW-0812">Transmembrane</keyword>
<dbReference type="Proteomes" id="UP000260782">
    <property type="component" value="Unassembled WGS sequence"/>
</dbReference>
<dbReference type="NCBIfam" id="TIGR00810">
    <property type="entry name" value="secG"/>
    <property type="match status" value="1"/>
</dbReference>
<keyword evidence="7 9" id="KW-0811">Translocation</keyword>
<dbReference type="AlphaFoldDB" id="A0A173RQ34"/>
<evidence type="ECO:0000313" key="25">
    <source>
        <dbReference type="Proteomes" id="UP000260783"/>
    </source>
</evidence>
<keyword evidence="9" id="KW-1003">Cell membrane</keyword>
<dbReference type="GO" id="GO:0005886">
    <property type="term" value="C:plasma membrane"/>
    <property type="evidence" value="ECO:0007669"/>
    <property type="project" value="UniProtKB-SubCell"/>
</dbReference>
<evidence type="ECO:0000313" key="27">
    <source>
        <dbReference type="Proteomes" id="UP000477010"/>
    </source>
</evidence>
<name>A0A173RQ34_9FIRM</name>
<feature type="transmembrane region" description="Helical" evidence="9">
    <location>
        <begin position="62"/>
        <end position="82"/>
    </location>
</feature>
<evidence type="ECO:0000313" key="12">
    <source>
        <dbReference type="EMBL" id="MSC79914.1"/>
    </source>
</evidence>
<dbReference type="EMBL" id="WKQM01000006">
    <property type="protein sequence ID" value="MSC51151.1"/>
    <property type="molecule type" value="Genomic_DNA"/>
</dbReference>
<dbReference type="InterPro" id="IPR004692">
    <property type="entry name" value="SecG"/>
</dbReference>
<evidence type="ECO:0000313" key="21">
    <source>
        <dbReference type="Proteomes" id="UP000251281"/>
    </source>
</evidence>
<dbReference type="GO" id="GO:0009306">
    <property type="term" value="P:protein secretion"/>
    <property type="evidence" value="ECO:0007669"/>
    <property type="project" value="UniProtKB-UniRule"/>
</dbReference>
<dbReference type="Proteomes" id="UP000260783">
    <property type="component" value="Unassembled WGS sequence"/>
</dbReference>
<evidence type="ECO:0000256" key="7">
    <source>
        <dbReference type="ARBA" id="ARBA00023010"/>
    </source>
</evidence>
<comment type="similarity">
    <text evidence="2 9">Belongs to the SecG family.</text>
</comment>
<evidence type="ECO:0000256" key="5">
    <source>
        <dbReference type="ARBA" id="ARBA00022927"/>
    </source>
</evidence>
<reference evidence="13" key="3">
    <citation type="submission" date="2017-07" db="EMBL/GenBank/DDBJ databases">
        <authorList>
            <person name="Sun Z.S."/>
            <person name="Albrecht U."/>
            <person name="Echele G."/>
            <person name="Lee C.C."/>
        </authorList>
    </citation>
    <scope>NUCLEOTIDE SEQUENCE</scope>
    <source>
        <strain evidence="13">CNCM I 4546</strain>
    </source>
</reference>
<evidence type="ECO:0000313" key="26">
    <source>
        <dbReference type="Proteomes" id="UP000462091"/>
    </source>
</evidence>
<reference evidence="14 21" key="4">
    <citation type="submission" date="2018-02" db="EMBL/GenBank/DDBJ databases">
        <title>Complete genome sequencing of Faecalibacterium prausnitzii strains isolated from the human gut.</title>
        <authorList>
            <person name="Fitzgerald B.C."/>
            <person name="Shkoporov A.N."/>
            <person name="Ross P.R."/>
            <person name="Hill C."/>
        </authorList>
    </citation>
    <scope>NUCLEOTIDE SEQUENCE [LARGE SCALE GENOMIC DNA]</scope>
    <source>
        <strain evidence="14 21">APC923/51-1</strain>
        <strain evidence="15 22">ATCC 27768</strain>
    </source>
</reference>
<dbReference type="Proteomes" id="UP000462091">
    <property type="component" value="Unassembled WGS sequence"/>
</dbReference>
<comment type="function">
    <text evidence="9">Involved in protein export. Participates in an early event of protein translocation.</text>
</comment>
<evidence type="ECO:0000256" key="8">
    <source>
        <dbReference type="ARBA" id="ARBA00023136"/>
    </source>
</evidence>
<dbReference type="OrthoDB" id="1860093at2"/>
<evidence type="ECO:0000313" key="19">
    <source>
        <dbReference type="Proteomes" id="UP000095649"/>
    </source>
</evidence>
<keyword evidence="5 9" id="KW-0653">Protein transport</keyword>
<sequence>MSVIEIVGGAILLVASLVIVFLTLMQHTHGQGLSGAINGSVGGANNARLTPADQMLAKVTRIAGVVFFVVAILACLFAGRLAG</sequence>
<reference evidence="23 24" key="5">
    <citation type="submission" date="2018-08" db="EMBL/GenBank/DDBJ databases">
        <title>A genome reference for cultivated species of the human gut microbiota.</title>
        <authorList>
            <person name="Zou Y."/>
            <person name="Xue W."/>
            <person name="Luo G."/>
        </authorList>
    </citation>
    <scope>NUCLEOTIDE SEQUENCE [LARGE SCALE GENOMIC DNA]</scope>
    <source>
        <strain evidence="17 25">AF29-11BH</strain>
        <strain evidence="16 24">AF31-14AC</strain>
        <strain evidence="18 23">AM37-13AC</strain>
    </source>
</reference>
<evidence type="ECO:0000313" key="13">
    <source>
        <dbReference type="EMBL" id="PDX71839.1"/>
    </source>
</evidence>
<evidence type="ECO:0000313" key="20">
    <source>
        <dbReference type="Proteomes" id="UP000219901"/>
    </source>
</evidence>
<protein>
    <recommendedName>
        <fullName evidence="9">Protein-export membrane protein SecG</fullName>
    </recommendedName>
</protein>
<dbReference type="Proteomes" id="UP000219901">
    <property type="component" value="Unassembled WGS sequence"/>
</dbReference>
<dbReference type="EMBL" id="NMTV01000065">
    <property type="protein sequence ID" value="PDX71839.1"/>
    <property type="molecule type" value="Genomic_DNA"/>
</dbReference>
<evidence type="ECO:0000313" key="16">
    <source>
        <dbReference type="EMBL" id="RGB89866.1"/>
    </source>
</evidence>
<dbReference type="EMBL" id="CYXN01000002">
    <property type="protein sequence ID" value="CUM79268.1"/>
    <property type="molecule type" value="Genomic_DNA"/>
</dbReference>
<accession>A0A173RQ34</accession>
<reference evidence="10 19" key="1">
    <citation type="submission" date="2015-09" db="EMBL/GenBank/DDBJ databases">
        <authorList>
            <consortium name="Pathogen Informatics"/>
        </authorList>
    </citation>
    <scope>NUCLEOTIDE SEQUENCE [LARGE SCALE GENOMIC DNA]</scope>
    <source>
        <strain evidence="10 19">2789STDY5834970</strain>
    </source>
</reference>
<evidence type="ECO:0000256" key="6">
    <source>
        <dbReference type="ARBA" id="ARBA00022989"/>
    </source>
</evidence>
<evidence type="ECO:0000256" key="1">
    <source>
        <dbReference type="ARBA" id="ARBA00004141"/>
    </source>
</evidence>
<dbReference type="EMBL" id="QVEW01000002">
    <property type="protein sequence ID" value="RGC00806.1"/>
    <property type="molecule type" value="Genomic_DNA"/>
</dbReference>
<evidence type="ECO:0000313" key="11">
    <source>
        <dbReference type="EMBL" id="MSC51151.1"/>
    </source>
</evidence>
<evidence type="ECO:0000256" key="9">
    <source>
        <dbReference type="RuleBase" id="RU365087"/>
    </source>
</evidence>
<feature type="transmembrane region" description="Helical" evidence="9">
    <location>
        <begin position="6"/>
        <end position="25"/>
    </location>
</feature>
<dbReference type="EMBL" id="WKQE01000002">
    <property type="protein sequence ID" value="MSC79914.1"/>
    <property type="molecule type" value="Genomic_DNA"/>
</dbReference>
<evidence type="ECO:0000313" key="14">
    <source>
        <dbReference type="EMBL" id="RAW57285.1"/>
    </source>
</evidence>
<evidence type="ECO:0000313" key="18">
    <source>
        <dbReference type="EMBL" id="RGC21658.1"/>
    </source>
</evidence>
<reference evidence="13 20" key="2">
    <citation type="journal article" date="2017" name="Front. Microbiol.">
        <title>New Insights into the Diversity of the Genus Faecalibacterium.</title>
        <authorList>
            <person name="Benevides L."/>
            <person name="Burman S."/>
            <person name="Martin R."/>
            <person name="Robert V."/>
            <person name="Thomas M."/>
            <person name="Miquel S."/>
            <person name="Chain F."/>
            <person name="Sokol H."/>
            <person name="Bermudez-Humaran L.G."/>
            <person name="Morrison M."/>
            <person name="Langella P."/>
            <person name="Azevedo V.A."/>
            <person name="Chatel J.M."/>
            <person name="Soares S."/>
        </authorList>
    </citation>
    <scope>NUCLEOTIDE SEQUENCE [LARGE SCALE GENOMIC DNA]</scope>
    <source>
        <strain evidence="13 20">CNCM I 4546</strain>
    </source>
</reference>
<gene>
    <name evidence="11" type="primary">secG</name>
    <name evidence="14" type="ORF">C4N24_08705</name>
    <name evidence="15" type="ORF">C7J97_03360</name>
    <name evidence="13" type="ORF">CGS55_11735</name>
    <name evidence="18" type="ORF">DW855_00965</name>
    <name evidence="17" type="ORF">DWZ04_02650</name>
    <name evidence="16" type="ORF">DWZ25_02330</name>
    <name evidence="10" type="ORF">ERS852582_00564</name>
    <name evidence="12" type="ORF">GKD85_03610</name>
    <name evidence="11" type="ORF">GKE10_04340</name>
</gene>
<dbReference type="EMBL" id="PRLD01000007">
    <property type="protein sequence ID" value="RAW57285.1"/>
    <property type="molecule type" value="Genomic_DNA"/>
</dbReference>
<dbReference type="EMBL" id="PXUP01000003">
    <property type="protein sequence ID" value="RCH47568.1"/>
    <property type="molecule type" value="Genomic_DNA"/>
</dbReference>
<dbReference type="GeneID" id="75068312"/>
<evidence type="ECO:0000256" key="4">
    <source>
        <dbReference type="ARBA" id="ARBA00022692"/>
    </source>
</evidence>
<dbReference type="Pfam" id="PF03840">
    <property type="entry name" value="SecG"/>
    <property type="match status" value="1"/>
</dbReference>
<proteinExistence type="inferred from homology"/>
<dbReference type="RefSeq" id="WP_005923602.1">
    <property type="nucleotide sequence ID" value="NZ_BNEV01000026.1"/>
</dbReference>
<reference evidence="26 27" key="6">
    <citation type="journal article" date="2019" name="Nat. Med.">
        <title>A library of human gut bacterial isolates paired with longitudinal multiomics data enables mechanistic microbiome research.</title>
        <authorList>
            <person name="Poyet M."/>
            <person name="Groussin M."/>
            <person name="Gibbons S.M."/>
            <person name="Avila-Pacheco J."/>
            <person name="Jiang X."/>
            <person name="Kearney S.M."/>
            <person name="Perrotta A.R."/>
            <person name="Berdy B."/>
            <person name="Zhao S."/>
            <person name="Lieberman T.D."/>
            <person name="Swanson P.K."/>
            <person name="Smith M."/>
            <person name="Roesemann S."/>
            <person name="Alexander J.E."/>
            <person name="Rich S.A."/>
            <person name="Livny J."/>
            <person name="Vlamakis H."/>
            <person name="Clish C."/>
            <person name="Bullock K."/>
            <person name="Deik A."/>
            <person name="Scott J."/>
            <person name="Pierce K.A."/>
            <person name="Xavier R.J."/>
            <person name="Alm E.J."/>
        </authorList>
    </citation>
    <scope>NUCLEOTIDE SEQUENCE [LARGE SCALE GENOMIC DNA]</scope>
    <source>
        <strain evidence="11 26">BIOML-B1</strain>
        <strain evidence="12 27">BIOML-B9</strain>
    </source>
</reference>
<evidence type="ECO:0000256" key="2">
    <source>
        <dbReference type="ARBA" id="ARBA00008445"/>
    </source>
</evidence>
<evidence type="ECO:0000313" key="15">
    <source>
        <dbReference type="EMBL" id="RCH47568.1"/>
    </source>
</evidence>